<dbReference type="PROSITE" id="PS50097">
    <property type="entry name" value="BTB"/>
    <property type="match status" value="1"/>
</dbReference>
<reference evidence="3 4" key="1">
    <citation type="submission" date="2017-06" db="EMBL/GenBank/DDBJ databases">
        <title>Genome of Fusarium nygamai isolate CS10214.</title>
        <authorList>
            <person name="Gardiner D.M."/>
            <person name="Obanor F."/>
            <person name="Kazan K."/>
        </authorList>
    </citation>
    <scope>NUCLEOTIDE SEQUENCE [LARGE SCALE GENOMIC DNA]</scope>
    <source>
        <strain evidence="3 4">CS10214</strain>
    </source>
</reference>
<proteinExistence type="predicted"/>
<dbReference type="AlphaFoldDB" id="A0A2K0WIW0"/>
<organism evidence="3 4">
    <name type="scientific">Gibberella nygamai</name>
    <name type="common">Bean root rot disease fungus</name>
    <name type="synonym">Fusarium nygamai</name>
    <dbReference type="NCBI Taxonomy" id="42673"/>
    <lineage>
        <taxon>Eukaryota</taxon>
        <taxon>Fungi</taxon>
        <taxon>Dikarya</taxon>
        <taxon>Ascomycota</taxon>
        <taxon>Pezizomycotina</taxon>
        <taxon>Sordariomycetes</taxon>
        <taxon>Hypocreomycetidae</taxon>
        <taxon>Hypocreales</taxon>
        <taxon>Nectriaceae</taxon>
        <taxon>Fusarium</taxon>
        <taxon>Fusarium fujikuroi species complex</taxon>
    </lineage>
</organism>
<name>A0A2K0WIW0_GIBNY</name>
<dbReference type="InterPro" id="IPR011333">
    <property type="entry name" value="SKP1/BTB/POZ_sf"/>
</dbReference>
<evidence type="ECO:0000259" key="2">
    <source>
        <dbReference type="PROSITE" id="PS50097"/>
    </source>
</evidence>
<feature type="compositionally biased region" description="Acidic residues" evidence="1">
    <location>
        <begin position="111"/>
        <end position="151"/>
    </location>
</feature>
<comment type="caution">
    <text evidence="3">The sequence shown here is derived from an EMBL/GenBank/DDBJ whole genome shotgun (WGS) entry which is preliminary data.</text>
</comment>
<evidence type="ECO:0000313" key="3">
    <source>
        <dbReference type="EMBL" id="PNP82175.1"/>
    </source>
</evidence>
<dbReference type="SUPFAM" id="SSF54695">
    <property type="entry name" value="POZ domain"/>
    <property type="match status" value="1"/>
</dbReference>
<dbReference type="PANTHER" id="PTHR47843:SF5">
    <property type="entry name" value="BTB_POZ DOMAIN PROTEIN"/>
    <property type="match status" value="1"/>
</dbReference>
<dbReference type="OrthoDB" id="1022638at2759"/>
<dbReference type="EMBL" id="MTQA01000060">
    <property type="protein sequence ID" value="PNP82175.1"/>
    <property type="molecule type" value="Genomic_DNA"/>
</dbReference>
<evidence type="ECO:0000256" key="1">
    <source>
        <dbReference type="SAM" id="MobiDB-lite"/>
    </source>
</evidence>
<dbReference type="STRING" id="42673.A0A2K0WIW0"/>
<feature type="domain" description="BTB" evidence="2">
    <location>
        <begin position="19"/>
        <end position="86"/>
    </location>
</feature>
<dbReference type="InterPro" id="IPR000210">
    <property type="entry name" value="BTB/POZ_dom"/>
</dbReference>
<keyword evidence="4" id="KW-1185">Reference proteome</keyword>
<gene>
    <name evidence="3" type="ORF">FNYG_04364</name>
</gene>
<feature type="region of interest" description="Disordered" evidence="1">
    <location>
        <begin position="88"/>
        <end position="151"/>
    </location>
</feature>
<evidence type="ECO:0000313" key="4">
    <source>
        <dbReference type="Proteomes" id="UP000236664"/>
    </source>
</evidence>
<dbReference type="SMART" id="SM00225">
    <property type="entry name" value="BTB"/>
    <property type="match status" value="1"/>
</dbReference>
<dbReference type="CDD" id="cd18186">
    <property type="entry name" value="BTB_POZ_ZBTB_KLHL-like"/>
    <property type="match status" value="1"/>
</dbReference>
<accession>A0A2K0WIW0</accession>
<dbReference type="Gene3D" id="3.30.710.10">
    <property type="entry name" value="Potassium Channel Kv1.1, Chain A"/>
    <property type="match status" value="1"/>
</dbReference>
<sequence length="333" mass="36693">MAPQPHPFLLHLVQSGEFSDFTLVCKGREFKLHQVIVCPQSPVISAALHSGFAETTSKTVTVNEFDVATVQSMVDFLYTGDYGLAPESEKAAGVKDDDKNSDDGDGKSEDGSEDSENSEDSEAGDDENDPSEDHSDDDDKMSEDSSATEEREDDTAFKILFHLRVNAIADYYNIEKLGKISTSKIEAILRGDLDFMVIPQVIQEMSISNRDADLRSLIAKATAKYIEELTSSEVLRTLDLEHELTVEILEACGRRIQELVETTSAARSSQERQGRITTLSASKISKAIGLLKKTKSCRNCSLGFGCYIEPPENVLTEGSAFILRCESCNCRHQ</sequence>
<feature type="compositionally biased region" description="Basic and acidic residues" evidence="1">
    <location>
        <begin position="88"/>
        <end position="110"/>
    </location>
</feature>
<protein>
    <recommendedName>
        <fullName evidence="2">BTB domain-containing protein</fullName>
    </recommendedName>
</protein>
<dbReference type="PANTHER" id="PTHR47843">
    <property type="entry name" value="BTB DOMAIN-CONTAINING PROTEIN-RELATED"/>
    <property type="match status" value="1"/>
</dbReference>
<dbReference type="Proteomes" id="UP000236664">
    <property type="component" value="Unassembled WGS sequence"/>
</dbReference>
<dbReference type="Pfam" id="PF00651">
    <property type="entry name" value="BTB"/>
    <property type="match status" value="1"/>
</dbReference>